<protein>
    <submittedName>
        <fullName evidence="1">Uncharacterized protein</fullName>
    </submittedName>
</protein>
<comment type="caution">
    <text evidence="1">The sequence shown here is derived from an EMBL/GenBank/DDBJ whole genome shotgun (WGS) entry which is preliminary data.</text>
</comment>
<gene>
    <name evidence="1" type="ORF">PLEPLA_LOCUS37129</name>
</gene>
<dbReference type="AlphaFoldDB" id="A0A9N7Z471"/>
<organism evidence="1 2">
    <name type="scientific">Pleuronectes platessa</name>
    <name type="common">European plaice</name>
    <dbReference type="NCBI Taxonomy" id="8262"/>
    <lineage>
        <taxon>Eukaryota</taxon>
        <taxon>Metazoa</taxon>
        <taxon>Chordata</taxon>
        <taxon>Craniata</taxon>
        <taxon>Vertebrata</taxon>
        <taxon>Euteleostomi</taxon>
        <taxon>Actinopterygii</taxon>
        <taxon>Neopterygii</taxon>
        <taxon>Teleostei</taxon>
        <taxon>Neoteleostei</taxon>
        <taxon>Acanthomorphata</taxon>
        <taxon>Carangaria</taxon>
        <taxon>Pleuronectiformes</taxon>
        <taxon>Pleuronectoidei</taxon>
        <taxon>Pleuronectidae</taxon>
        <taxon>Pleuronectes</taxon>
    </lineage>
</organism>
<evidence type="ECO:0000313" key="1">
    <source>
        <dbReference type="EMBL" id="CAB1449446.1"/>
    </source>
</evidence>
<dbReference type="EMBL" id="CADEAL010004015">
    <property type="protein sequence ID" value="CAB1449446.1"/>
    <property type="molecule type" value="Genomic_DNA"/>
</dbReference>
<reference evidence="1" key="1">
    <citation type="submission" date="2020-03" db="EMBL/GenBank/DDBJ databases">
        <authorList>
            <person name="Weist P."/>
        </authorList>
    </citation>
    <scope>NUCLEOTIDE SEQUENCE</scope>
</reference>
<dbReference type="Proteomes" id="UP001153269">
    <property type="component" value="Unassembled WGS sequence"/>
</dbReference>
<accession>A0A9N7Z471</accession>
<proteinExistence type="predicted"/>
<name>A0A9N7Z471_PLEPL</name>
<sequence length="100" mass="11060">MSLSLDECSLIPTSCYSSPLLPIDCPHDPATAECFVITFQPENLNSSTPPVEKHLHRASTRFVLLHFEVLLKPRREALCLGALPQDLQGYVTSPLLPCDL</sequence>
<evidence type="ECO:0000313" key="2">
    <source>
        <dbReference type="Proteomes" id="UP001153269"/>
    </source>
</evidence>
<keyword evidence="2" id="KW-1185">Reference proteome</keyword>